<dbReference type="AlphaFoldDB" id="A0A4R8UZB2"/>
<gene>
    <name evidence="3" type="ORF">E3O21_17000</name>
    <name evidence="2" type="ORF">SAMN05216368_11550</name>
</gene>
<reference evidence="2 4" key="1">
    <citation type="submission" date="2016-10" db="EMBL/GenBank/DDBJ databases">
        <authorList>
            <person name="Varghese N."/>
            <person name="Submissions S."/>
        </authorList>
    </citation>
    <scope>NUCLEOTIDE SEQUENCE [LARGE SCALE GENOMIC DNA]</scope>
    <source>
        <strain evidence="2 4">CGMCC 1.11215</strain>
    </source>
</reference>
<dbReference type="GO" id="GO:0005524">
    <property type="term" value="F:ATP binding"/>
    <property type="evidence" value="ECO:0007669"/>
    <property type="project" value="TreeGrafter"/>
</dbReference>
<feature type="region of interest" description="Disordered" evidence="1">
    <location>
        <begin position="94"/>
        <end position="131"/>
    </location>
</feature>
<evidence type="ECO:0000313" key="2">
    <source>
        <dbReference type="EMBL" id="SDO33456.1"/>
    </source>
</evidence>
<dbReference type="Proteomes" id="UP000199639">
    <property type="component" value="Unassembled WGS sequence"/>
</dbReference>
<keyword evidence="2" id="KW-0966">Cell projection</keyword>
<dbReference type="EMBL" id="FNIB01000015">
    <property type="protein sequence ID" value="SDO33456.1"/>
    <property type="molecule type" value="Genomic_DNA"/>
</dbReference>
<dbReference type="Proteomes" id="UP000298252">
    <property type="component" value="Unassembled WGS sequence"/>
</dbReference>
<dbReference type="GO" id="GO:0005829">
    <property type="term" value="C:cytosol"/>
    <property type="evidence" value="ECO:0007669"/>
    <property type="project" value="TreeGrafter"/>
</dbReference>
<dbReference type="SUPFAM" id="SSF52540">
    <property type="entry name" value="P-loop containing nucleoside triphosphate hydrolases"/>
    <property type="match status" value="1"/>
</dbReference>
<protein>
    <submittedName>
        <fullName evidence="3">Cobalamin biosynthesis protein CobQ</fullName>
    </submittedName>
    <submittedName>
        <fullName evidence="2">MinD-like ATPase involved in chromosome partitioning or flagellar assembly</fullName>
    </submittedName>
</protein>
<keyword evidence="2" id="KW-0282">Flagellum</keyword>
<evidence type="ECO:0000313" key="4">
    <source>
        <dbReference type="Proteomes" id="UP000199639"/>
    </source>
</evidence>
<reference evidence="3 5" key="2">
    <citation type="submission" date="2019-03" db="EMBL/GenBank/DDBJ databases">
        <title>Genomics of glacier-inhabiting Cryobacterium strains.</title>
        <authorList>
            <person name="Liu Q."/>
            <person name="Xin Y.-H."/>
        </authorList>
    </citation>
    <scope>NUCLEOTIDE SEQUENCE [LARGE SCALE GENOMIC DNA]</scope>
    <source>
        <strain evidence="3 5">Hh8</strain>
    </source>
</reference>
<dbReference type="GO" id="GO:0009898">
    <property type="term" value="C:cytoplasmic side of plasma membrane"/>
    <property type="evidence" value="ECO:0007669"/>
    <property type="project" value="TreeGrafter"/>
</dbReference>
<dbReference type="RefSeq" id="WP_092341918.1">
    <property type="nucleotide sequence ID" value="NZ_FNIB01000015.1"/>
</dbReference>
<accession>A0A4R8UZB2</accession>
<dbReference type="PANTHER" id="PTHR43384:SF14">
    <property type="entry name" value="ESX-1 SECRETION-ASSOCIATED PROTEIN ESPI"/>
    <property type="match status" value="1"/>
</dbReference>
<proteinExistence type="predicted"/>
<dbReference type="EMBL" id="SOFD01000040">
    <property type="protein sequence ID" value="TFB73601.1"/>
    <property type="molecule type" value="Genomic_DNA"/>
</dbReference>
<dbReference type="PANTHER" id="PTHR43384">
    <property type="entry name" value="SEPTUM SITE-DETERMINING PROTEIN MIND HOMOLOG, CHLOROPLASTIC-RELATED"/>
    <property type="match status" value="1"/>
</dbReference>
<feature type="compositionally biased region" description="Low complexity" evidence="1">
    <location>
        <begin position="94"/>
        <end position="109"/>
    </location>
</feature>
<keyword evidence="5" id="KW-1185">Reference proteome</keyword>
<dbReference type="GO" id="GO:0016887">
    <property type="term" value="F:ATP hydrolysis activity"/>
    <property type="evidence" value="ECO:0007669"/>
    <property type="project" value="TreeGrafter"/>
</dbReference>
<dbReference type="InterPro" id="IPR027417">
    <property type="entry name" value="P-loop_NTPase"/>
</dbReference>
<sequence length="447" mass="47872">MIETVPTFPRIEATVAADATGTVAINGVMQSVVGADEQAVRAEILTLVTVTATDMGRPVRLNTRDRLGEQLLAVYPDGHVEVLFDRAAAASAGAPVPAPVDPVSRVADPNVHSAQGPDHPEHLERSEHLERPEDPAARLTLKDFLQSQPAALVGPAEMGWQGTVRRLTGGLVSVGPGVAELTHRGAIDRVQQSLRGPRTVVVINPKGGAHKTTATLLLAATFGTYRGGYTLAWDNNETRGTLGWRAQPARHSNTAVDLLRDLERFNDLRSARVGDLDNYVRSQGSTQFDVLASDEDAAASSTINGQAFNELHTTLSRFYRVIVVDTGNNMRASNWEAALDAADQLVIVSTIREDTAASAAWLVDGLYEKGHEEKVRNAVTVLASPSKVADIQLNRRLHSHFASLTRTVLDVPHDPALVDGGTLSYDALAPATREAWLQVTAAVADGL</sequence>
<dbReference type="GO" id="GO:0051782">
    <property type="term" value="P:negative regulation of cell division"/>
    <property type="evidence" value="ECO:0007669"/>
    <property type="project" value="TreeGrafter"/>
</dbReference>
<name>A0A4R8UZB2_9MICO</name>
<feature type="compositionally biased region" description="Basic and acidic residues" evidence="1">
    <location>
        <begin position="118"/>
        <end position="131"/>
    </location>
</feature>
<dbReference type="STRING" id="1424659.SAMN05216368_11550"/>
<dbReference type="Gene3D" id="3.40.50.300">
    <property type="entry name" value="P-loop containing nucleotide triphosphate hydrolases"/>
    <property type="match status" value="1"/>
</dbReference>
<keyword evidence="2" id="KW-0969">Cilium</keyword>
<evidence type="ECO:0000313" key="3">
    <source>
        <dbReference type="EMBL" id="TFB73601.1"/>
    </source>
</evidence>
<evidence type="ECO:0000313" key="5">
    <source>
        <dbReference type="Proteomes" id="UP000298252"/>
    </source>
</evidence>
<evidence type="ECO:0000256" key="1">
    <source>
        <dbReference type="SAM" id="MobiDB-lite"/>
    </source>
</evidence>
<organism evidence="2 4">
    <name type="scientific">Cryobacterium flavum</name>
    <dbReference type="NCBI Taxonomy" id="1424659"/>
    <lineage>
        <taxon>Bacteria</taxon>
        <taxon>Bacillati</taxon>
        <taxon>Actinomycetota</taxon>
        <taxon>Actinomycetes</taxon>
        <taxon>Micrococcales</taxon>
        <taxon>Microbacteriaceae</taxon>
        <taxon>Cryobacterium</taxon>
    </lineage>
</organism>
<dbReference type="InterPro" id="IPR050625">
    <property type="entry name" value="ParA/MinD_ATPase"/>
</dbReference>